<reference evidence="1 2" key="1">
    <citation type="submission" date="2024-09" db="EMBL/GenBank/DDBJ databases">
        <authorList>
            <person name="Sun Q."/>
            <person name="Mori K."/>
        </authorList>
    </citation>
    <scope>NUCLEOTIDE SEQUENCE [LARGE SCALE GENOMIC DNA]</scope>
    <source>
        <strain evidence="1 2">CICC 10874</strain>
    </source>
</reference>
<dbReference type="InterPro" id="IPR027417">
    <property type="entry name" value="P-loop_NTPase"/>
</dbReference>
<dbReference type="EMBL" id="JBHLSV010000009">
    <property type="protein sequence ID" value="MFC0674171.1"/>
    <property type="molecule type" value="Genomic_DNA"/>
</dbReference>
<dbReference type="RefSeq" id="WP_376980105.1">
    <property type="nucleotide sequence ID" value="NZ_JBHLSV010000009.1"/>
</dbReference>
<keyword evidence="2" id="KW-1185">Reference proteome</keyword>
<sequence length="164" mass="18523">MSTLTLFCGPPGSGKTTLARRLEAEGSGIRLCTDDWQDEIGIPMADAAAHERLQQRLYRLAMDLLGRDVDVILEDGLWRREERERVFADARARGARIRWHILEVPPEELWRRLQERERRGDPGTATVGRAELEAILALFEPPAPEEMAAADEVTLHRPAQPPLP</sequence>
<gene>
    <name evidence="1" type="ORF">ACFFF6_09405</name>
</gene>
<dbReference type="Pfam" id="PF13671">
    <property type="entry name" value="AAA_33"/>
    <property type="match status" value="1"/>
</dbReference>
<organism evidence="1 2">
    <name type="scientific">Brachybacterium hainanense</name>
    <dbReference type="NCBI Taxonomy" id="1541174"/>
    <lineage>
        <taxon>Bacteria</taxon>
        <taxon>Bacillati</taxon>
        <taxon>Actinomycetota</taxon>
        <taxon>Actinomycetes</taxon>
        <taxon>Micrococcales</taxon>
        <taxon>Dermabacteraceae</taxon>
        <taxon>Brachybacterium</taxon>
    </lineage>
</organism>
<name>A0ABV6RB05_9MICO</name>
<protein>
    <submittedName>
        <fullName evidence="1">AAA family ATPase</fullName>
    </submittedName>
</protein>
<proteinExistence type="predicted"/>
<dbReference type="Proteomes" id="UP001589793">
    <property type="component" value="Unassembled WGS sequence"/>
</dbReference>
<evidence type="ECO:0000313" key="2">
    <source>
        <dbReference type="Proteomes" id="UP001589793"/>
    </source>
</evidence>
<dbReference type="Gene3D" id="3.40.50.300">
    <property type="entry name" value="P-loop containing nucleotide triphosphate hydrolases"/>
    <property type="match status" value="1"/>
</dbReference>
<comment type="caution">
    <text evidence="1">The sequence shown here is derived from an EMBL/GenBank/DDBJ whole genome shotgun (WGS) entry which is preliminary data.</text>
</comment>
<dbReference type="SUPFAM" id="SSF52540">
    <property type="entry name" value="P-loop containing nucleoside triphosphate hydrolases"/>
    <property type="match status" value="1"/>
</dbReference>
<accession>A0ABV6RB05</accession>
<evidence type="ECO:0000313" key="1">
    <source>
        <dbReference type="EMBL" id="MFC0674171.1"/>
    </source>
</evidence>